<dbReference type="PANTHER" id="PTHR38597:SF1">
    <property type="entry name" value="BLL3834 PROTEIN"/>
    <property type="match status" value="1"/>
</dbReference>
<protein>
    <recommendedName>
        <fullName evidence="2">DUF763 domain-containing protein</fullName>
    </recommendedName>
</protein>
<dbReference type="PANTHER" id="PTHR38597">
    <property type="entry name" value="BLL3834 PROTEIN"/>
    <property type="match status" value="1"/>
</dbReference>
<evidence type="ECO:0000313" key="1">
    <source>
        <dbReference type="EMBL" id="QNO47160.1"/>
    </source>
</evidence>
<proteinExistence type="predicted"/>
<accession>A0A7G9YGM6</accession>
<dbReference type="InterPro" id="IPR008482">
    <property type="entry name" value="DUF763"/>
</dbReference>
<dbReference type="EMBL" id="MT631243">
    <property type="protein sequence ID" value="QNO47160.1"/>
    <property type="molecule type" value="Genomic_DNA"/>
</dbReference>
<dbReference type="AlphaFoldDB" id="A0A7G9YGM6"/>
<sequence>MRYSDPVHQFNRKIAALVLVSDLVFGTEPSWQDPATYSFAHGGKDGYPYPVDRDTYDQTIEVLRDAIEGVEIGREEMYRVIRRLGEFV</sequence>
<dbReference type="Pfam" id="PF05559">
    <property type="entry name" value="DUF763"/>
    <property type="match status" value="1"/>
</dbReference>
<reference evidence="1" key="1">
    <citation type="submission" date="2020-06" db="EMBL/GenBank/DDBJ databases">
        <title>Unique genomic features of the anaerobic methanotrophic archaea.</title>
        <authorList>
            <person name="Chadwick G.L."/>
            <person name="Skennerton C.T."/>
            <person name="Laso-Perez R."/>
            <person name="Leu A.O."/>
            <person name="Speth D.R."/>
            <person name="Yu H."/>
            <person name="Morgan-Lang C."/>
            <person name="Hatzenpichler R."/>
            <person name="Goudeau D."/>
            <person name="Malmstrom R."/>
            <person name="Brazelton W.J."/>
            <person name="Woyke T."/>
            <person name="Hallam S.J."/>
            <person name="Tyson G.W."/>
            <person name="Wegener G."/>
            <person name="Boetius A."/>
            <person name="Orphan V."/>
        </authorList>
    </citation>
    <scope>NUCLEOTIDE SEQUENCE</scope>
</reference>
<name>A0A7G9YGM6_9EURY</name>
<organism evidence="1">
    <name type="scientific">Candidatus Methanogaster sp. ANME-2c ERB4</name>
    <dbReference type="NCBI Taxonomy" id="2759911"/>
    <lineage>
        <taxon>Archaea</taxon>
        <taxon>Methanobacteriati</taxon>
        <taxon>Methanobacteriota</taxon>
        <taxon>Stenosarchaea group</taxon>
        <taxon>Methanomicrobia</taxon>
        <taxon>Methanosarcinales</taxon>
        <taxon>ANME-2 cluster</taxon>
        <taxon>Candidatus Methanogasteraceae</taxon>
        <taxon>Candidatus Methanogaster</taxon>
    </lineage>
</organism>
<gene>
    <name evidence="1" type="ORF">FLPJBPEJ_00004</name>
</gene>
<evidence type="ECO:0008006" key="2">
    <source>
        <dbReference type="Google" id="ProtNLM"/>
    </source>
</evidence>